<keyword evidence="1" id="KW-0805">Transcription regulation</keyword>
<evidence type="ECO:0000313" key="5">
    <source>
        <dbReference type="EMBL" id="AYB31577.1"/>
    </source>
</evidence>
<accession>A0A385SMS5</accession>
<dbReference type="Gene3D" id="1.10.10.10">
    <property type="entry name" value="Winged helix-like DNA-binding domain superfamily/Winged helix DNA-binding domain"/>
    <property type="match status" value="1"/>
</dbReference>
<evidence type="ECO:0000256" key="3">
    <source>
        <dbReference type="ARBA" id="ARBA00023163"/>
    </source>
</evidence>
<keyword evidence="6" id="KW-1185">Reference proteome</keyword>
<dbReference type="OrthoDB" id="769662at2"/>
<feature type="domain" description="HTH hxlR-type" evidence="4">
    <location>
        <begin position="15"/>
        <end position="119"/>
    </location>
</feature>
<protein>
    <submittedName>
        <fullName evidence="5">Transcriptional regulator</fullName>
    </submittedName>
</protein>
<evidence type="ECO:0000256" key="2">
    <source>
        <dbReference type="ARBA" id="ARBA00023125"/>
    </source>
</evidence>
<dbReference type="AlphaFoldDB" id="A0A385SMS5"/>
<gene>
    <name evidence="5" type="ORF">D4L85_13815</name>
</gene>
<reference evidence="6" key="1">
    <citation type="submission" date="2018-09" db="EMBL/GenBank/DDBJ databases">
        <title>Chryseolinea sp. KIS68-18 isolated from soil.</title>
        <authorList>
            <person name="Weon H.-Y."/>
            <person name="Kwon S.-W."/>
            <person name="Lee S.A."/>
        </authorList>
    </citation>
    <scope>NUCLEOTIDE SEQUENCE [LARGE SCALE GENOMIC DNA]</scope>
    <source>
        <strain evidence="6">KIS68-18</strain>
    </source>
</reference>
<dbReference type="RefSeq" id="WP_119754847.1">
    <property type="nucleotide sequence ID" value="NZ_CP032382.1"/>
</dbReference>
<dbReference type="InterPro" id="IPR036390">
    <property type="entry name" value="WH_DNA-bd_sf"/>
</dbReference>
<dbReference type="InterPro" id="IPR036388">
    <property type="entry name" value="WH-like_DNA-bd_sf"/>
</dbReference>
<evidence type="ECO:0000256" key="1">
    <source>
        <dbReference type="ARBA" id="ARBA00023015"/>
    </source>
</evidence>
<dbReference type="SUPFAM" id="SSF46785">
    <property type="entry name" value="Winged helix' DNA-binding domain"/>
    <property type="match status" value="1"/>
</dbReference>
<keyword evidence="2" id="KW-0238">DNA-binding</keyword>
<sequence length="135" mass="15163">MAEIKNSKKLSQPECVASLNAVGDAFYVIGGKWKLRIIIALSDGAKRFNELQRLVEGISARVLSSELKDLEMNGLVTRNVHADSFPVVVEYEATGYADSLRDVLKALTAWGTMHRKRIRKQAEFERQRASNVSRK</sequence>
<dbReference type="EMBL" id="CP032382">
    <property type="protein sequence ID" value="AYB31577.1"/>
    <property type="molecule type" value="Genomic_DNA"/>
</dbReference>
<evidence type="ECO:0000313" key="6">
    <source>
        <dbReference type="Proteomes" id="UP000266183"/>
    </source>
</evidence>
<dbReference type="Proteomes" id="UP000266183">
    <property type="component" value="Chromosome"/>
</dbReference>
<dbReference type="GO" id="GO:0003677">
    <property type="term" value="F:DNA binding"/>
    <property type="evidence" value="ECO:0007669"/>
    <property type="project" value="UniProtKB-KW"/>
</dbReference>
<name>A0A385SMS5_9BACT</name>
<evidence type="ECO:0000259" key="4">
    <source>
        <dbReference type="PROSITE" id="PS51118"/>
    </source>
</evidence>
<dbReference type="KEGG" id="chk:D4L85_13815"/>
<dbReference type="PROSITE" id="PS51118">
    <property type="entry name" value="HTH_HXLR"/>
    <property type="match status" value="1"/>
</dbReference>
<organism evidence="5 6">
    <name type="scientific">Chryseolinea soli</name>
    <dbReference type="NCBI Taxonomy" id="2321403"/>
    <lineage>
        <taxon>Bacteria</taxon>
        <taxon>Pseudomonadati</taxon>
        <taxon>Bacteroidota</taxon>
        <taxon>Cytophagia</taxon>
        <taxon>Cytophagales</taxon>
        <taxon>Fulvivirgaceae</taxon>
        <taxon>Chryseolinea</taxon>
    </lineage>
</organism>
<dbReference type="PANTHER" id="PTHR33204">
    <property type="entry name" value="TRANSCRIPTIONAL REGULATOR, MARR FAMILY"/>
    <property type="match status" value="1"/>
</dbReference>
<proteinExistence type="predicted"/>
<dbReference type="Pfam" id="PF01638">
    <property type="entry name" value="HxlR"/>
    <property type="match status" value="1"/>
</dbReference>
<keyword evidence="3" id="KW-0804">Transcription</keyword>
<dbReference type="PANTHER" id="PTHR33204:SF29">
    <property type="entry name" value="TRANSCRIPTIONAL REGULATOR"/>
    <property type="match status" value="1"/>
</dbReference>
<dbReference type="InterPro" id="IPR002577">
    <property type="entry name" value="HTH_HxlR"/>
</dbReference>